<dbReference type="EMBL" id="DVOD01000043">
    <property type="protein sequence ID" value="HIU92627.1"/>
    <property type="molecule type" value="Genomic_DNA"/>
</dbReference>
<dbReference type="AlphaFoldDB" id="A0A9D1N030"/>
<dbReference type="PANTHER" id="PTHR30160:SF7">
    <property type="entry name" value="ADP-HEPTOSE--LPS HEPTOSYLTRANSFERASE 2"/>
    <property type="match status" value="1"/>
</dbReference>
<dbReference type="Proteomes" id="UP000886748">
    <property type="component" value="Unassembled WGS sequence"/>
</dbReference>
<accession>A0A9D1N030</accession>
<dbReference type="InterPro" id="IPR051199">
    <property type="entry name" value="LPS_LOS_Heptosyltrfase"/>
</dbReference>
<dbReference type="GO" id="GO:0005829">
    <property type="term" value="C:cytosol"/>
    <property type="evidence" value="ECO:0007669"/>
    <property type="project" value="TreeGrafter"/>
</dbReference>
<dbReference type="PANTHER" id="PTHR30160">
    <property type="entry name" value="TETRAACYLDISACCHARIDE 4'-KINASE-RELATED"/>
    <property type="match status" value="1"/>
</dbReference>
<keyword evidence="2" id="KW-0808">Transferase</keyword>
<gene>
    <name evidence="3" type="ORF">IAD26_05775</name>
</gene>
<proteinExistence type="predicted"/>
<protein>
    <submittedName>
        <fullName evidence="3">Glycosyltransferase family 9 protein</fullName>
    </submittedName>
</protein>
<comment type="caution">
    <text evidence="3">The sequence shown here is derived from an EMBL/GenBank/DDBJ whole genome shotgun (WGS) entry which is preliminary data.</text>
</comment>
<evidence type="ECO:0000313" key="4">
    <source>
        <dbReference type="Proteomes" id="UP000886748"/>
    </source>
</evidence>
<dbReference type="GO" id="GO:0008713">
    <property type="term" value="F:ADP-heptose-lipopolysaccharide heptosyltransferase activity"/>
    <property type="evidence" value="ECO:0007669"/>
    <property type="project" value="TreeGrafter"/>
</dbReference>
<dbReference type="SUPFAM" id="SSF53756">
    <property type="entry name" value="UDP-Glycosyltransferase/glycogen phosphorylase"/>
    <property type="match status" value="1"/>
</dbReference>
<dbReference type="GO" id="GO:0009244">
    <property type="term" value="P:lipopolysaccharide core region biosynthetic process"/>
    <property type="evidence" value="ECO:0007669"/>
    <property type="project" value="TreeGrafter"/>
</dbReference>
<evidence type="ECO:0000313" key="3">
    <source>
        <dbReference type="EMBL" id="HIU92627.1"/>
    </source>
</evidence>
<reference evidence="3" key="2">
    <citation type="journal article" date="2021" name="PeerJ">
        <title>Extensive microbial diversity within the chicken gut microbiome revealed by metagenomics and culture.</title>
        <authorList>
            <person name="Gilroy R."/>
            <person name="Ravi A."/>
            <person name="Getino M."/>
            <person name="Pursley I."/>
            <person name="Horton D.L."/>
            <person name="Alikhan N.F."/>
            <person name="Baker D."/>
            <person name="Gharbi K."/>
            <person name="Hall N."/>
            <person name="Watson M."/>
            <person name="Adriaenssens E.M."/>
            <person name="Foster-Nyarko E."/>
            <person name="Jarju S."/>
            <person name="Secka A."/>
            <person name="Antonio M."/>
            <person name="Oren A."/>
            <person name="Chaudhuri R.R."/>
            <person name="La Ragione R."/>
            <person name="Hildebrand F."/>
            <person name="Pallen M.J."/>
        </authorList>
    </citation>
    <scope>NUCLEOTIDE SEQUENCE</scope>
    <source>
        <strain evidence="3">CHK154-7741</strain>
    </source>
</reference>
<sequence length="330" mass="36921">MKKPKKILMVNFGGIGDEILFLPAISSLKKEFPDAEITLALEPRSKSVKDLSNLINDVMCVDIKGKGAKHKYWELLKFAMKAREGKFDMVFSSGANQLIPLLLFSTGIKQRYGYKSGFLSNLLLTRAVELNKNQYASFMYHELVTPVTDKKTLYPEIDAGDIEKEPGSVLIHPGVSKMSVVKNMVKTWSPEIWAELVKKVLAKGKKVYLIGGPDDKECIEKIVEIIGDTPNFENLYGTTKNIMDLARLTKRSETLICSDSAPMHIGVGVGTRTLALFGPTDEKKLIPDNEKFVAIKNNCDCRPCLWDKRQTTCDELKCLKIDLDEVANLV</sequence>
<organism evidence="3 4">
    <name type="scientific">Candidatus Limenecus avicola</name>
    <dbReference type="NCBI Taxonomy" id="2840847"/>
    <lineage>
        <taxon>Bacteria</taxon>
        <taxon>Bacillati</taxon>
        <taxon>Bacillota</taxon>
        <taxon>Clostridia</taxon>
        <taxon>Eubacteriales</taxon>
        <taxon>Clostridiaceae</taxon>
        <taxon>Clostridiaceae incertae sedis</taxon>
        <taxon>Candidatus Limenecus</taxon>
    </lineage>
</organism>
<keyword evidence="1" id="KW-0328">Glycosyltransferase</keyword>
<evidence type="ECO:0000256" key="2">
    <source>
        <dbReference type="ARBA" id="ARBA00022679"/>
    </source>
</evidence>
<dbReference type="InterPro" id="IPR002201">
    <property type="entry name" value="Glyco_trans_9"/>
</dbReference>
<evidence type="ECO:0000256" key="1">
    <source>
        <dbReference type="ARBA" id="ARBA00022676"/>
    </source>
</evidence>
<name>A0A9D1N030_9CLOT</name>
<reference evidence="3" key="1">
    <citation type="submission" date="2020-10" db="EMBL/GenBank/DDBJ databases">
        <authorList>
            <person name="Gilroy R."/>
        </authorList>
    </citation>
    <scope>NUCLEOTIDE SEQUENCE</scope>
    <source>
        <strain evidence="3">CHK154-7741</strain>
    </source>
</reference>
<dbReference type="Gene3D" id="3.40.50.2000">
    <property type="entry name" value="Glycogen Phosphorylase B"/>
    <property type="match status" value="2"/>
</dbReference>
<dbReference type="CDD" id="cd03789">
    <property type="entry name" value="GT9_LPS_heptosyltransferase"/>
    <property type="match status" value="1"/>
</dbReference>
<dbReference type="Pfam" id="PF01075">
    <property type="entry name" value="Glyco_transf_9"/>
    <property type="match status" value="1"/>
</dbReference>